<proteinExistence type="predicted"/>
<evidence type="ECO:0000313" key="2">
    <source>
        <dbReference type="EMBL" id="GAA6144926.1"/>
    </source>
</evidence>
<feature type="transmembrane region" description="Helical" evidence="1">
    <location>
        <begin position="91"/>
        <end position="109"/>
    </location>
</feature>
<dbReference type="EMBL" id="BAABWH010000002">
    <property type="protein sequence ID" value="GAA6144926.1"/>
    <property type="molecule type" value="Genomic_DNA"/>
</dbReference>
<feature type="transmembrane region" description="Helical" evidence="1">
    <location>
        <begin position="35"/>
        <end position="57"/>
    </location>
</feature>
<feature type="transmembrane region" description="Helical" evidence="1">
    <location>
        <begin position="228"/>
        <end position="249"/>
    </location>
</feature>
<keyword evidence="1" id="KW-0812">Transmembrane</keyword>
<feature type="transmembrane region" description="Helical" evidence="1">
    <location>
        <begin position="189"/>
        <end position="208"/>
    </location>
</feature>
<feature type="transmembrane region" description="Helical" evidence="1">
    <location>
        <begin position="5"/>
        <end position="23"/>
    </location>
</feature>
<feature type="transmembrane region" description="Helical" evidence="1">
    <location>
        <begin position="280"/>
        <end position="303"/>
    </location>
</feature>
<gene>
    <name evidence="2" type="ORF">NBRC116585_10430</name>
</gene>
<sequence length="376" mass="39580">MNWPLTIIIATCVQSVLVIQLFIEETARRFSLDEDWLGLLASAETGMAAFVSLIVFLKPSFIGRGLLLLSGGMLFAGNTACALVQTPEHLLIARAVMGGSAGLICSWAYREVLSCNDSARAQGIALMVQSFCLVVSFAVVPHLAERIESALYWVNGGWFLLMLLALFRVHMSALQPVSSTTSRTPCSSLPALLFFIGVVAMYASHGAFDTFIAELGSQSGVALTDIGYAMMAACAVGIPAGAMASAIGVKLGVLRPILVAVISMLAAMVVLALADMQVAIFWIVAVAYNFGWVLALPFIVLAAEALNDGGRMASGLLMMQALGMATGAIISGDLAADVGINVALFGIVPVALLLSVGAFTLLNRKVAVRVEIYLDR</sequence>
<feature type="transmembrane region" description="Helical" evidence="1">
    <location>
        <begin position="315"/>
        <end position="336"/>
    </location>
</feature>
<keyword evidence="1" id="KW-1133">Transmembrane helix</keyword>
<protein>
    <recommendedName>
        <fullName evidence="4">MFS transporter</fullName>
    </recommendedName>
</protein>
<feature type="transmembrane region" description="Helical" evidence="1">
    <location>
        <begin position="342"/>
        <end position="362"/>
    </location>
</feature>
<feature type="transmembrane region" description="Helical" evidence="1">
    <location>
        <begin position="66"/>
        <end position="85"/>
    </location>
</feature>
<evidence type="ECO:0000256" key="1">
    <source>
        <dbReference type="SAM" id="Phobius"/>
    </source>
</evidence>
<keyword evidence="3" id="KW-1185">Reference proteome</keyword>
<dbReference type="Proteomes" id="UP001481413">
    <property type="component" value="Unassembled WGS sequence"/>
</dbReference>
<dbReference type="InterPro" id="IPR036259">
    <property type="entry name" value="MFS_trans_sf"/>
</dbReference>
<accession>A0ABP9ZXR8</accession>
<evidence type="ECO:0000313" key="3">
    <source>
        <dbReference type="Proteomes" id="UP001481413"/>
    </source>
</evidence>
<dbReference type="RefSeq" id="WP_353293862.1">
    <property type="nucleotide sequence ID" value="NZ_BAABWH010000002.1"/>
</dbReference>
<evidence type="ECO:0008006" key="4">
    <source>
        <dbReference type="Google" id="ProtNLM"/>
    </source>
</evidence>
<feature type="transmembrane region" description="Helical" evidence="1">
    <location>
        <begin position="256"/>
        <end position="274"/>
    </location>
</feature>
<feature type="transmembrane region" description="Helical" evidence="1">
    <location>
        <begin position="121"/>
        <end position="144"/>
    </location>
</feature>
<keyword evidence="1" id="KW-0472">Membrane</keyword>
<feature type="transmembrane region" description="Helical" evidence="1">
    <location>
        <begin position="150"/>
        <end position="169"/>
    </location>
</feature>
<dbReference type="Gene3D" id="1.20.1250.20">
    <property type="entry name" value="MFS general substrate transporter like domains"/>
    <property type="match status" value="1"/>
</dbReference>
<comment type="caution">
    <text evidence="2">The sequence shown here is derived from an EMBL/GenBank/DDBJ whole genome shotgun (WGS) entry which is preliminary data.</text>
</comment>
<name>A0ABP9ZXR8_9GAMM</name>
<dbReference type="SUPFAM" id="SSF103473">
    <property type="entry name" value="MFS general substrate transporter"/>
    <property type="match status" value="1"/>
</dbReference>
<reference evidence="2 3" key="1">
    <citation type="submission" date="2024-04" db="EMBL/GenBank/DDBJ databases">
        <title>Draft genome sequence of Thalassolituus maritimus NBRC 116585.</title>
        <authorList>
            <person name="Miyakawa T."/>
            <person name="Kusuya Y."/>
            <person name="Miura T."/>
        </authorList>
    </citation>
    <scope>NUCLEOTIDE SEQUENCE [LARGE SCALE GENOMIC DNA]</scope>
    <source>
        <strain evidence="2 3">5NW40-0001</strain>
    </source>
</reference>
<organism evidence="2 3">
    <name type="scientific">Thalassolituus maritimus</name>
    <dbReference type="NCBI Taxonomy" id="484498"/>
    <lineage>
        <taxon>Bacteria</taxon>
        <taxon>Pseudomonadati</taxon>
        <taxon>Pseudomonadota</taxon>
        <taxon>Gammaproteobacteria</taxon>
        <taxon>Oceanospirillales</taxon>
        <taxon>Oceanospirillaceae</taxon>
        <taxon>Thalassolituus</taxon>
    </lineage>
</organism>